<dbReference type="AlphaFoldDB" id="A0A9I9E6H1"/>
<reference evidence="1" key="1">
    <citation type="submission" date="2023-03" db="UniProtKB">
        <authorList>
            <consortium name="EnsemblPlants"/>
        </authorList>
    </citation>
    <scope>IDENTIFICATION</scope>
</reference>
<protein>
    <submittedName>
        <fullName evidence="1">Uncharacterized protein</fullName>
    </submittedName>
</protein>
<dbReference type="Gramene" id="MELO3C029451.2.1">
    <property type="protein sequence ID" value="MELO3C029451.2.1"/>
    <property type="gene ID" value="MELO3C029451.2"/>
</dbReference>
<dbReference type="EnsemblPlants" id="MELO3C029451.2.1">
    <property type="protein sequence ID" value="MELO3C029451.2.1"/>
    <property type="gene ID" value="MELO3C029451.2"/>
</dbReference>
<accession>A0A9I9E6H1</accession>
<organism evidence="1">
    <name type="scientific">Cucumis melo</name>
    <name type="common">Muskmelon</name>
    <dbReference type="NCBI Taxonomy" id="3656"/>
    <lineage>
        <taxon>Eukaryota</taxon>
        <taxon>Viridiplantae</taxon>
        <taxon>Streptophyta</taxon>
        <taxon>Embryophyta</taxon>
        <taxon>Tracheophyta</taxon>
        <taxon>Spermatophyta</taxon>
        <taxon>Magnoliopsida</taxon>
        <taxon>eudicotyledons</taxon>
        <taxon>Gunneridae</taxon>
        <taxon>Pentapetalae</taxon>
        <taxon>rosids</taxon>
        <taxon>fabids</taxon>
        <taxon>Cucurbitales</taxon>
        <taxon>Cucurbitaceae</taxon>
        <taxon>Benincaseae</taxon>
        <taxon>Cucumis</taxon>
    </lineage>
</organism>
<name>A0A9I9E6H1_CUCME</name>
<evidence type="ECO:0000313" key="1">
    <source>
        <dbReference type="EnsemblPlants" id="MELO3C029451.2.1"/>
    </source>
</evidence>
<proteinExistence type="predicted"/>
<sequence>MTLEVFLLKLPIQLKKMSSHGLLFSIIPPLTHAI</sequence>